<keyword evidence="3" id="KW-1185">Reference proteome</keyword>
<comment type="caution">
    <text evidence="2">The sequence shown here is derived from an EMBL/GenBank/DDBJ whole genome shotgun (WGS) entry which is preliminary data.</text>
</comment>
<gene>
    <name evidence="2" type="ORF">DFQ27_008483</name>
</gene>
<accession>A0A9P6TYU1</accession>
<keyword evidence="1" id="KW-1133">Transmembrane helix</keyword>
<dbReference type="AlphaFoldDB" id="A0A9P6TYU1"/>
<evidence type="ECO:0000256" key="1">
    <source>
        <dbReference type="SAM" id="Phobius"/>
    </source>
</evidence>
<organism evidence="2 3">
    <name type="scientific">Actinomortierella ambigua</name>
    <dbReference type="NCBI Taxonomy" id="1343610"/>
    <lineage>
        <taxon>Eukaryota</taxon>
        <taxon>Fungi</taxon>
        <taxon>Fungi incertae sedis</taxon>
        <taxon>Mucoromycota</taxon>
        <taxon>Mortierellomycotina</taxon>
        <taxon>Mortierellomycetes</taxon>
        <taxon>Mortierellales</taxon>
        <taxon>Mortierellaceae</taxon>
        <taxon>Actinomortierella</taxon>
    </lineage>
</organism>
<name>A0A9P6TYU1_9FUNG</name>
<evidence type="ECO:0000313" key="2">
    <source>
        <dbReference type="EMBL" id="KAG0251848.1"/>
    </source>
</evidence>
<evidence type="ECO:0000313" key="3">
    <source>
        <dbReference type="Proteomes" id="UP000807716"/>
    </source>
</evidence>
<protein>
    <submittedName>
        <fullName evidence="2">Uncharacterized protein</fullName>
    </submittedName>
</protein>
<reference evidence="2" key="1">
    <citation type="journal article" date="2020" name="Fungal Divers.">
        <title>Resolving the Mortierellaceae phylogeny through synthesis of multi-gene phylogenetics and phylogenomics.</title>
        <authorList>
            <person name="Vandepol N."/>
            <person name="Liber J."/>
            <person name="Desiro A."/>
            <person name="Na H."/>
            <person name="Kennedy M."/>
            <person name="Barry K."/>
            <person name="Grigoriev I.V."/>
            <person name="Miller A.N."/>
            <person name="O'Donnell K."/>
            <person name="Stajich J.E."/>
            <person name="Bonito G."/>
        </authorList>
    </citation>
    <scope>NUCLEOTIDE SEQUENCE</scope>
    <source>
        <strain evidence="2">BC1065</strain>
    </source>
</reference>
<proteinExistence type="predicted"/>
<feature type="transmembrane region" description="Helical" evidence="1">
    <location>
        <begin position="102"/>
        <end position="123"/>
    </location>
</feature>
<keyword evidence="1" id="KW-0812">Transmembrane</keyword>
<keyword evidence="1" id="KW-0472">Membrane</keyword>
<sequence>DPSQPLPKNHPDSGPSDIATPGNAKEIRKAFARSPLARKVRRSIFIKALYTAVIPGCLLLGLYSLRLASNYSLDRRIDDSWSDLNCNFIDRETKIVTCAFEVASPASGIVAVCWLFLDVYLTSDQVWRRWRKRALSAGATEMATVRIVSQ</sequence>
<feature type="transmembrane region" description="Helical" evidence="1">
    <location>
        <begin position="44"/>
        <end position="65"/>
    </location>
</feature>
<feature type="non-terminal residue" evidence="2">
    <location>
        <position position="1"/>
    </location>
</feature>
<dbReference type="EMBL" id="JAAAJB010000712">
    <property type="protein sequence ID" value="KAG0251848.1"/>
    <property type="molecule type" value="Genomic_DNA"/>
</dbReference>
<dbReference type="Proteomes" id="UP000807716">
    <property type="component" value="Unassembled WGS sequence"/>
</dbReference>